<dbReference type="WBParaSite" id="nRc.2.0.1.t33696-RA">
    <property type="protein sequence ID" value="nRc.2.0.1.t33696-RA"/>
    <property type="gene ID" value="nRc.2.0.1.g33696"/>
</dbReference>
<accession>A0A915K4Q0</accession>
<dbReference type="GO" id="GO:0005886">
    <property type="term" value="C:plasma membrane"/>
    <property type="evidence" value="ECO:0007669"/>
    <property type="project" value="TreeGrafter"/>
</dbReference>
<comment type="catalytic activity">
    <reaction evidence="1">
        <text>a ribonucleoside 5'-phosphate + H2O = a ribonucleoside + phosphate</text>
        <dbReference type="Rhea" id="RHEA:12484"/>
        <dbReference type="ChEBI" id="CHEBI:15377"/>
        <dbReference type="ChEBI" id="CHEBI:18254"/>
        <dbReference type="ChEBI" id="CHEBI:43474"/>
        <dbReference type="ChEBI" id="CHEBI:58043"/>
        <dbReference type="EC" id="3.1.3.5"/>
    </reaction>
</comment>
<dbReference type="Gene3D" id="3.90.780.10">
    <property type="entry name" value="5'-Nucleotidase, C-terminal domain"/>
    <property type="match status" value="1"/>
</dbReference>
<comment type="similarity">
    <text evidence="2">Belongs to the 5'-nucleotidase family.</text>
</comment>
<evidence type="ECO:0000256" key="3">
    <source>
        <dbReference type="ARBA" id="ARBA00012643"/>
    </source>
</evidence>
<dbReference type="PANTHER" id="PTHR11575">
    <property type="entry name" value="5'-NUCLEOTIDASE-RELATED"/>
    <property type="match status" value="1"/>
</dbReference>
<dbReference type="OMA" id="MEVIYPA"/>
<dbReference type="InterPro" id="IPR006179">
    <property type="entry name" value="5_nucleotidase/apyrase"/>
</dbReference>
<dbReference type="SUPFAM" id="SSF55816">
    <property type="entry name" value="5'-nucleotidase (syn. UDP-sugar hydrolase), C-terminal domain"/>
    <property type="match status" value="1"/>
</dbReference>
<dbReference type="InterPro" id="IPR008334">
    <property type="entry name" value="5'-Nucleotdase_C"/>
</dbReference>
<evidence type="ECO:0000256" key="2">
    <source>
        <dbReference type="ARBA" id="ARBA00006654"/>
    </source>
</evidence>
<proteinExistence type="inferred from homology"/>
<evidence type="ECO:0000256" key="1">
    <source>
        <dbReference type="ARBA" id="ARBA00000815"/>
    </source>
</evidence>
<dbReference type="PRINTS" id="PR01607">
    <property type="entry name" value="APYRASEFAMLY"/>
</dbReference>
<dbReference type="InterPro" id="IPR036907">
    <property type="entry name" value="5'-Nucleotdase_C_sf"/>
</dbReference>
<organism evidence="5 6">
    <name type="scientific">Romanomermis culicivorax</name>
    <name type="common">Nematode worm</name>
    <dbReference type="NCBI Taxonomy" id="13658"/>
    <lineage>
        <taxon>Eukaryota</taxon>
        <taxon>Metazoa</taxon>
        <taxon>Ecdysozoa</taxon>
        <taxon>Nematoda</taxon>
        <taxon>Enoplea</taxon>
        <taxon>Dorylaimia</taxon>
        <taxon>Mermithida</taxon>
        <taxon>Mermithoidea</taxon>
        <taxon>Mermithidae</taxon>
        <taxon>Romanomermis</taxon>
    </lineage>
</organism>
<dbReference type="GO" id="GO:0008253">
    <property type="term" value="F:5'-nucleotidase activity"/>
    <property type="evidence" value="ECO:0007669"/>
    <property type="project" value="UniProtKB-EC"/>
</dbReference>
<evidence type="ECO:0000259" key="4">
    <source>
        <dbReference type="Pfam" id="PF02872"/>
    </source>
</evidence>
<dbReference type="PANTHER" id="PTHR11575:SF24">
    <property type="entry name" value="5'-NUCLEOTIDASE"/>
    <property type="match status" value="1"/>
</dbReference>
<evidence type="ECO:0000313" key="6">
    <source>
        <dbReference type="WBParaSite" id="nRc.2.0.1.t33696-RA"/>
    </source>
</evidence>
<protein>
    <recommendedName>
        <fullName evidence="3">5'-nucleotidase</fullName>
        <ecNumber evidence="3">3.1.3.5</ecNumber>
    </recommendedName>
</protein>
<dbReference type="Pfam" id="PF02872">
    <property type="entry name" value="5_nucleotid_C"/>
    <property type="match status" value="1"/>
</dbReference>
<sequence>MEDAANERIIIAKLSVTLHELKRVMNVDSKSSPNMCIINSGGLRELRIEQGQHLTIGDLHTLMPFSDTVQRIKLKGSDILAAMERSVENLCEDDTQGKFLQMSGLKVKFDLSKPNFHRVVELLVSDIDESAPATDESYKLVFKPLDLNRTYLLVTNSYLIDGGNGYWMIKKNLLGQDRSEISDVDVLTWYLRKHGKFRGRTDGRITFVNDEKKICQNSSSRPHLHQMSNPFMMTLAVVVSLMISIK</sequence>
<feature type="domain" description="5'-Nucleotidase C-terminal" evidence="4">
    <location>
        <begin position="30"/>
        <end position="170"/>
    </location>
</feature>
<reference evidence="6" key="1">
    <citation type="submission" date="2022-11" db="UniProtKB">
        <authorList>
            <consortium name="WormBaseParasite"/>
        </authorList>
    </citation>
    <scope>IDENTIFICATION</scope>
</reference>
<keyword evidence="5" id="KW-1185">Reference proteome</keyword>
<dbReference type="GO" id="GO:0006196">
    <property type="term" value="P:AMP catabolic process"/>
    <property type="evidence" value="ECO:0007669"/>
    <property type="project" value="TreeGrafter"/>
</dbReference>
<name>A0A915K4Q0_ROMCU</name>
<evidence type="ECO:0000313" key="5">
    <source>
        <dbReference type="Proteomes" id="UP000887565"/>
    </source>
</evidence>
<dbReference type="Proteomes" id="UP000887565">
    <property type="component" value="Unplaced"/>
</dbReference>
<dbReference type="EC" id="3.1.3.5" evidence="3"/>
<dbReference type="AlphaFoldDB" id="A0A915K4Q0"/>